<dbReference type="EMBL" id="JAVDUJ010000001">
    <property type="protein sequence ID" value="MDR6939859.1"/>
    <property type="molecule type" value="Genomic_DNA"/>
</dbReference>
<keyword evidence="2" id="KW-1185">Reference proteome</keyword>
<proteinExistence type="predicted"/>
<dbReference type="Gene3D" id="1.10.1470.10">
    <property type="entry name" value="YjbJ"/>
    <property type="match status" value="1"/>
</dbReference>
<dbReference type="RefSeq" id="WP_309956871.1">
    <property type="nucleotide sequence ID" value="NZ_JAVDUJ010000001.1"/>
</dbReference>
<comment type="caution">
    <text evidence="1">The sequence shown here is derived from an EMBL/GenBank/DDBJ whole genome shotgun (WGS) entry which is preliminary data.</text>
</comment>
<gene>
    <name evidence="1" type="ORF">J2S36_001402</name>
</gene>
<evidence type="ECO:0000313" key="2">
    <source>
        <dbReference type="Proteomes" id="UP001266099"/>
    </source>
</evidence>
<dbReference type="InterPro" id="IPR036629">
    <property type="entry name" value="YjbJ_sf"/>
</dbReference>
<organism evidence="1 2">
    <name type="scientific">Arcanobacterium hippocoleae</name>
    <dbReference type="NCBI Taxonomy" id="149017"/>
    <lineage>
        <taxon>Bacteria</taxon>
        <taxon>Bacillati</taxon>
        <taxon>Actinomycetota</taxon>
        <taxon>Actinomycetes</taxon>
        <taxon>Actinomycetales</taxon>
        <taxon>Actinomycetaceae</taxon>
        <taxon>Arcanobacterium</taxon>
    </lineage>
</organism>
<sequence>MKLFTRVWVLLDLGRKRSECRHDLFIVQEWRKERGNLMGFDDTMKNKANEFLGGAKEKLGAFTGDADTEAEGRADKLEAKGAEFLNQASEKLEGVKGALADAGEQVQANLEAGIEKVKGIFGGKDEAEK</sequence>
<dbReference type="SUPFAM" id="SSF69047">
    <property type="entry name" value="Hypothetical protein YjbJ"/>
    <property type="match status" value="1"/>
</dbReference>
<accession>A0ABU1T3H6</accession>
<reference evidence="1 2" key="1">
    <citation type="submission" date="2023-07" db="EMBL/GenBank/DDBJ databases">
        <title>Sequencing the genomes of 1000 actinobacteria strains.</title>
        <authorList>
            <person name="Klenk H.-P."/>
        </authorList>
    </citation>
    <scope>NUCLEOTIDE SEQUENCE [LARGE SCALE GENOMIC DNA]</scope>
    <source>
        <strain evidence="1 2">DSM 15539</strain>
    </source>
</reference>
<evidence type="ECO:0000313" key="1">
    <source>
        <dbReference type="EMBL" id="MDR6939859.1"/>
    </source>
</evidence>
<dbReference type="Proteomes" id="UP001266099">
    <property type="component" value="Unassembled WGS sequence"/>
</dbReference>
<protein>
    <submittedName>
        <fullName evidence="1">Uncharacterized protein YjbJ (UPF0337 family)</fullName>
    </submittedName>
</protein>
<name>A0ABU1T3H6_9ACTO</name>